<protein>
    <submittedName>
        <fullName evidence="1">Uncharacterized protein</fullName>
    </submittedName>
</protein>
<proteinExistence type="predicted"/>
<evidence type="ECO:0000313" key="1">
    <source>
        <dbReference type="EMBL" id="CAD9017180.1"/>
    </source>
</evidence>
<dbReference type="AlphaFoldDB" id="A0A7S1NFT4"/>
<reference evidence="1" key="1">
    <citation type="submission" date="2021-01" db="EMBL/GenBank/DDBJ databases">
        <authorList>
            <person name="Corre E."/>
            <person name="Pelletier E."/>
            <person name="Niang G."/>
            <person name="Scheremetjew M."/>
            <person name="Finn R."/>
            <person name="Kale V."/>
            <person name="Holt S."/>
            <person name="Cochrane G."/>
            <person name="Meng A."/>
            <person name="Brown T."/>
            <person name="Cohen L."/>
        </authorList>
    </citation>
    <scope>NUCLEOTIDE SEQUENCE</scope>
    <source>
        <strain evidence="1">NIES-381</strain>
    </source>
</reference>
<accession>A0A7S1NFT4</accession>
<name>A0A7S1NFT4_9EUGL</name>
<organism evidence="1">
    <name type="scientific">Eutreptiella gymnastica</name>
    <dbReference type="NCBI Taxonomy" id="73025"/>
    <lineage>
        <taxon>Eukaryota</taxon>
        <taxon>Discoba</taxon>
        <taxon>Euglenozoa</taxon>
        <taxon>Euglenida</taxon>
        <taxon>Spirocuta</taxon>
        <taxon>Euglenophyceae</taxon>
        <taxon>Eutreptiales</taxon>
        <taxon>Eutreptiaceae</taxon>
        <taxon>Eutreptiella</taxon>
    </lineage>
</organism>
<gene>
    <name evidence="1" type="ORF">EGYM00392_LOCUS28290</name>
</gene>
<sequence>MKGLLWWDKPSNTAVAFHLQLFRRPSPLCEYPGFIYLEITIPPPQSSRGKRVQGGGGEVRPCGGNLLFQNQVKFPTPFWGIQANFTMHTQDFTGFTDPYTAFLNPTFATTPIC</sequence>
<dbReference type="EMBL" id="HBGA01075750">
    <property type="protein sequence ID" value="CAD9017180.1"/>
    <property type="molecule type" value="Transcribed_RNA"/>
</dbReference>